<evidence type="ECO:0000313" key="5">
    <source>
        <dbReference type="EMBL" id="KAK7693190.1"/>
    </source>
</evidence>
<dbReference type="AlphaFoldDB" id="A0AAW0GUX4"/>
<organism evidence="5 6">
    <name type="scientific">Cerrena zonata</name>
    <dbReference type="NCBI Taxonomy" id="2478898"/>
    <lineage>
        <taxon>Eukaryota</taxon>
        <taxon>Fungi</taxon>
        <taxon>Dikarya</taxon>
        <taxon>Basidiomycota</taxon>
        <taxon>Agaricomycotina</taxon>
        <taxon>Agaricomycetes</taxon>
        <taxon>Polyporales</taxon>
        <taxon>Cerrenaceae</taxon>
        <taxon>Cerrena</taxon>
    </lineage>
</organism>
<dbReference type="PANTHER" id="PTHR12532:SF0">
    <property type="entry name" value="TRANSLATIONAL ACTIVATOR OF CYTOCHROME C OXIDASE 1"/>
    <property type="match status" value="1"/>
</dbReference>
<evidence type="ECO:0000256" key="2">
    <source>
        <dbReference type="ARBA" id="ARBA00008724"/>
    </source>
</evidence>
<protein>
    <submittedName>
        <fullName evidence="5">Uncharacterized protein</fullName>
    </submittedName>
</protein>
<keyword evidence="6" id="KW-1185">Reference proteome</keyword>
<dbReference type="Proteomes" id="UP001385951">
    <property type="component" value="Unassembled WGS sequence"/>
</dbReference>
<dbReference type="HAMAP" id="MF_00693">
    <property type="entry name" value="Transcrip_reg_TACO1"/>
    <property type="match status" value="1"/>
</dbReference>
<name>A0AAW0GUX4_9APHY</name>
<comment type="subcellular location">
    <subcellularLocation>
        <location evidence="1">Mitochondrion</location>
    </subcellularLocation>
</comment>
<dbReference type="InterPro" id="IPR017856">
    <property type="entry name" value="Integrase-like_N"/>
</dbReference>
<reference evidence="5 6" key="1">
    <citation type="submission" date="2022-09" db="EMBL/GenBank/DDBJ databases">
        <authorList>
            <person name="Palmer J.M."/>
        </authorList>
    </citation>
    <scope>NUCLEOTIDE SEQUENCE [LARGE SCALE GENOMIC DNA]</scope>
    <source>
        <strain evidence="5 6">DSM 7382</strain>
    </source>
</reference>
<dbReference type="InterPro" id="IPR026564">
    <property type="entry name" value="Transcrip_reg_TACO1-like_dom3"/>
</dbReference>
<accession>A0AAW0GUX4</accession>
<gene>
    <name evidence="5" type="ORF">QCA50_002756</name>
</gene>
<proteinExistence type="inferred from homology"/>
<dbReference type="Gene3D" id="1.10.10.200">
    <property type="match status" value="1"/>
</dbReference>
<feature type="domain" description="TACO1/YebC-like N-terminal" evidence="4">
    <location>
        <begin position="32"/>
        <end position="102"/>
    </location>
</feature>
<evidence type="ECO:0000259" key="3">
    <source>
        <dbReference type="Pfam" id="PF01709"/>
    </source>
</evidence>
<comment type="caution">
    <text evidence="5">The sequence shown here is derived from an EMBL/GenBank/DDBJ whole genome shotgun (WGS) entry which is preliminary data.</text>
</comment>
<dbReference type="InterPro" id="IPR048300">
    <property type="entry name" value="TACO1_YebC-like_2nd/3rd_dom"/>
</dbReference>
<dbReference type="InterPro" id="IPR002876">
    <property type="entry name" value="Transcrip_reg_TACO1-like"/>
</dbReference>
<evidence type="ECO:0000256" key="1">
    <source>
        <dbReference type="ARBA" id="ARBA00004173"/>
    </source>
</evidence>
<dbReference type="InterPro" id="IPR049083">
    <property type="entry name" value="TACO1_YebC_N"/>
</dbReference>
<evidence type="ECO:0000259" key="4">
    <source>
        <dbReference type="Pfam" id="PF20772"/>
    </source>
</evidence>
<dbReference type="FunFam" id="1.10.10.200:FF:000002">
    <property type="entry name" value="Probable transcriptional regulatory protein CLM62_37755"/>
    <property type="match status" value="1"/>
</dbReference>
<sequence>MFALRVPHRHPVTVLQRVRHFHLTPTVLSGHNKWSKIKHKKGVSDIQKGNLYSKASRDILLAARNGGADPEVNVALAAVLKRVRTQGVPKDNIEKALKRAAGGKEKGDQHVVYEVMGPGSIGVMVECLTDNINRTIRTIRSILAQHGARLAPVGFLFDRKGSVCVKVAATSHNSLEPIMEAGLDAGADDFSESDPSEDGQEIEFLCPPDGLGHLTKHLTALDGVELLSSELIYVPKETSDPTDDEAAEKITEFLDALEENEETLRISSTLS</sequence>
<comment type="similarity">
    <text evidence="2">Belongs to the TACO1 family.</text>
</comment>
<dbReference type="InterPro" id="IPR029072">
    <property type="entry name" value="YebC-like"/>
</dbReference>
<feature type="domain" description="TACO1/YebC-like second and third" evidence="3">
    <location>
        <begin position="110"/>
        <end position="267"/>
    </location>
</feature>
<dbReference type="SUPFAM" id="SSF75625">
    <property type="entry name" value="YebC-like"/>
    <property type="match status" value="1"/>
</dbReference>
<dbReference type="EMBL" id="JASBNA010000003">
    <property type="protein sequence ID" value="KAK7693190.1"/>
    <property type="molecule type" value="Genomic_DNA"/>
</dbReference>
<dbReference type="Gene3D" id="3.30.70.980">
    <property type="match status" value="2"/>
</dbReference>
<dbReference type="GO" id="GO:0005739">
    <property type="term" value="C:mitochondrion"/>
    <property type="evidence" value="ECO:0007669"/>
    <property type="project" value="UniProtKB-SubCell"/>
</dbReference>
<dbReference type="PANTHER" id="PTHR12532">
    <property type="entry name" value="TRANSLATIONAL ACTIVATOR OF CYTOCHROME C OXIDASE 1"/>
    <property type="match status" value="1"/>
</dbReference>
<evidence type="ECO:0000313" key="6">
    <source>
        <dbReference type="Proteomes" id="UP001385951"/>
    </source>
</evidence>
<dbReference type="Pfam" id="PF20772">
    <property type="entry name" value="TACO1_YebC_N"/>
    <property type="match status" value="1"/>
</dbReference>
<dbReference type="Pfam" id="PF01709">
    <property type="entry name" value="Transcrip_reg"/>
    <property type="match status" value="1"/>
</dbReference>